<evidence type="ECO:0000313" key="3">
    <source>
        <dbReference type="Proteomes" id="UP000181985"/>
    </source>
</evidence>
<accession>A0A1J0VEE5</accession>
<dbReference type="KEGG" id="hsi:BOX17_05270"/>
<protein>
    <submittedName>
        <fullName evidence="2">Uncharacterized protein</fullName>
    </submittedName>
</protein>
<evidence type="ECO:0000313" key="2">
    <source>
        <dbReference type="EMBL" id="APE30416.1"/>
    </source>
</evidence>
<dbReference type="Proteomes" id="UP000181985">
    <property type="component" value="Chromosome"/>
</dbReference>
<dbReference type="EMBL" id="CP018139">
    <property type="protein sequence ID" value="APE30416.1"/>
    <property type="molecule type" value="Genomic_DNA"/>
</dbReference>
<organism evidence="2 3">
    <name type="scientific">Halomonas aestuarii</name>
    <dbReference type="NCBI Taxonomy" id="1897729"/>
    <lineage>
        <taxon>Bacteria</taxon>
        <taxon>Pseudomonadati</taxon>
        <taxon>Pseudomonadota</taxon>
        <taxon>Gammaproteobacteria</taxon>
        <taxon>Oceanospirillales</taxon>
        <taxon>Halomonadaceae</taxon>
        <taxon>Halomonas</taxon>
    </lineage>
</organism>
<sequence length="316" mass="35290">MAAGATPSARRRERLRRWWRRRLATPLEAPLPQRRLFLIPTRFGLGWAALVIVLLLFGINYQNNLAYVLAFWLFSIGVVALLRGWLNLLGVTPALRLPREAFAGGEVRLGVVLRARRPRTALDLHCDGACGRLDIVDGVGEAELALPTPRRGLVGLPWLRVETRWPLGLVRVVAWVSHDAELLVWPRPLEEDEPAVRHGGVGLEAGDFAGLRRFHSGDSPGQVAWKQWSRTGVLATKVFSVPPRRQLWLDYDACRGDPERRLSVLCGRVLAHHRAGDRYGLRLPGLTLAQGEGDSQRRRALDALARFPATPREAGR</sequence>
<evidence type="ECO:0000256" key="1">
    <source>
        <dbReference type="SAM" id="Phobius"/>
    </source>
</evidence>
<feature type="transmembrane region" description="Helical" evidence="1">
    <location>
        <begin position="65"/>
        <end position="86"/>
    </location>
</feature>
<dbReference type="PANTHER" id="PTHR34351">
    <property type="entry name" value="SLR1927 PROTEIN-RELATED"/>
    <property type="match status" value="1"/>
</dbReference>
<feature type="transmembrane region" description="Helical" evidence="1">
    <location>
        <begin position="36"/>
        <end position="59"/>
    </location>
</feature>
<reference evidence="3" key="1">
    <citation type="submission" date="2016-11" db="EMBL/GenBank/DDBJ databases">
        <title>Halolamina sediminis sp. nov., an extremely halophilic archaeon isolated from solar salt.</title>
        <authorList>
            <person name="Koh H.-W."/>
            <person name="Rani S."/>
            <person name="Park S.-J."/>
        </authorList>
    </citation>
    <scope>NUCLEOTIDE SEQUENCE [LARGE SCALE GENOMIC DNA]</scope>
    <source>
        <strain evidence="3">Hb3</strain>
    </source>
</reference>
<keyword evidence="1" id="KW-0812">Transmembrane</keyword>
<keyword evidence="1" id="KW-0472">Membrane</keyword>
<keyword evidence="1" id="KW-1133">Transmembrane helix</keyword>
<proteinExistence type="predicted"/>
<name>A0A1J0VEE5_9GAMM</name>
<keyword evidence="3" id="KW-1185">Reference proteome</keyword>
<dbReference type="AlphaFoldDB" id="A0A1J0VEE5"/>
<dbReference type="RefSeq" id="WP_071942456.1">
    <property type="nucleotide sequence ID" value="NZ_CP018139.1"/>
</dbReference>
<dbReference type="PANTHER" id="PTHR34351:SF1">
    <property type="entry name" value="SLR1927 PROTEIN"/>
    <property type="match status" value="1"/>
</dbReference>
<gene>
    <name evidence="2" type="ORF">BOX17_05270</name>
</gene>